<evidence type="ECO:0000313" key="1">
    <source>
        <dbReference type="EMBL" id="KAK7857886.1"/>
    </source>
</evidence>
<evidence type="ECO:0000313" key="2">
    <source>
        <dbReference type="Proteomes" id="UP000237347"/>
    </source>
</evidence>
<dbReference type="GO" id="GO:2000008">
    <property type="term" value="P:regulation of protein localization to cell surface"/>
    <property type="evidence" value="ECO:0007669"/>
    <property type="project" value="TreeGrafter"/>
</dbReference>
<dbReference type="GO" id="GO:0080155">
    <property type="term" value="P:regulation of double fertilization forming a zygote and endosperm"/>
    <property type="evidence" value="ECO:0007669"/>
    <property type="project" value="TreeGrafter"/>
</dbReference>
<organism evidence="1 2">
    <name type="scientific">Quercus suber</name>
    <name type="common">Cork oak</name>
    <dbReference type="NCBI Taxonomy" id="58331"/>
    <lineage>
        <taxon>Eukaryota</taxon>
        <taxon>Viridiplantae</taxon>
        <taxon>Streptophyta</taxon>
        <taxon>Embryophyta</taxon>
        <taxon>Tracheophyta</taxon>
        <taxon>Spermatophyta</taxon>
        <taxon>Magnoliopsida</taxon>
        <taxon>eudicotyledons</taxon>
        <taxon>Gunneridae</taxon>
        <taxon>Pentapetalae</taxon>
        <taxon>rosids</taxon>
        <taxon>fabids</taxon>
        <taxon>Fagales</taxon>
        <taxon>Fagaceae</taxon>
        <taxon>Quercus</taxon>
    </lineage>
</organism>
<protein>
    <recommendedName>
        <fullName evidence="3">Prolamin-like domain-containing protein</fullName>
    </recommendedName>
</protein>
<keyword evidence="2" id="KW-1185">Reference proteome</keyword>
<comment type="caution">
    <text evidence="1">The sequence shown here is derived from an EMBL/GenBank/DDBJ whole genome shotgun (WGS) entry which is preliminary data.</text>
</comment>
<dbReference type="GO" id="GO:0031982">
    <property type="term" value="C:vesicle"/>
    <property type="evidence" value="ECO:0007669"/>
    <property type="project" value="TreeGrafter"/>
</dbReference>
<dbReference type="Proteomes" id="UP000237347">
    <property type="component" value="Unassembled WGS sequence"/>
</dbReference>
<proteinExistence type="predicted"/>
<gene>
    <name evidence="1" type="ORF">CFP56_015219</name>
</gene>
<dbReference type="PANTHER" id="PTHR31181:SF67">
    <property type="entry name" value="PROLAMIN-LIKE PROTEIN (DUF1278)"/>
    <property type="match status" value="1"/>
</dbReference>
<name>A0AAW0M4Z5_QUESU</name>
<dbReference type="GO" id="GO:0005576">
    <property type="term" value="C:extracellular region"/>
    <property type="evidence" value="ECO:0007669"/>
    <property type="project" value="TreeGrafter"/>
</dbReference>
<dbReference type="GO" id="GO:0009567">
    <property type="term" value="P:double fertilization forming a zygote and endosperm"/>
    <property type="evidence" value="ECO:0007669"/>
    <property type="project" value="TreeGrafter"/>
</dbReference>
<dbReference type="EMBL" id="PKMF04000023">
    <property type="protein sequence ID" value="KAK7857886.1"/>
    <property type="molecule type" value="Genomic_DNA"/>
</dbReference>
<dbReference type="PANTHER" id="PTHR31181">
    <property type="entry name" value="EGG CELL-SECRETED PROTEIN 1.4"/>
    <property type="match status" value="1"/>
</dbReference>
<sequence>MATFSIIGSSCCQAILEIEGNCLSNLFPSNPIFAPLLNKSCGQQSKGNGQASRLTASNAAFPGLLPRNHDIQQCWSSFSVAKLASLAVIIAITLVSDHCLPKLFPFNPAFHSTLKKVCLTGSRVGGSAPSPLGSDLIILSKLYLPDYQMEIGNKTLQNASHHFQALINVLMRFMELFLGVNLVWSVLLAVNPSMLLVTNVGPKCSHSTCCSLYCSRVNVCIMLLGLHQILGEFDHAYEFGPAHH</sequence>
<accession>A0AAW0M4Z5</accession>
<dbReference type="AlphaFoldDB" id="A0AAW0M4Z5"/>
<evidence type="ECO:0008006" key="3">
    <source>
        <dbReference type="Google" id="ProtNLM"/>
    </source>
</evidence>
<reference evidence="1 2" key="1">
    <citation type="journal article" date="2018" name="Sci. Data">
        <title>The draft genome sequence of cork oak.</title>
        <authorList>
            <person name="Ramos A.M."/>
            <person name="Usie A."/>
            <person name="Barbosa P."/>
            <person name="Barros P.M."/>
            <person name="Capote T."/>
            <person name="Chaves I."/>
            <person name="Simoes F."/>
            <person name="Abreu I."/>
            <person name="Carrasquinho I."/>
            <person name="Faro C."/>
            <person name="Guimaraes J.B."/>
            <person name="Mendonca D."/>
            <person name="Nobrega F."/>
            <person name="Rodrigues L."/>
            <person name="Saibo N.J.M."/>
            <person name="Varela M.C."/>
            <person name="Egas C."/>
            <person name="Matos J."/>
            <person name="Miguel C.M."/>
            <person name="Oliveira M.M."/>
            <person name="Ricardo C.P."/>
            <person name="Goncalves S."/>
        </authorList>
    </citation>
    <scope>NUCLEOTIDE SEQUENCE [LARGE SCALE GENOMIC DNA]</scope>
    <source>
        <strain evidence="2">cv. HL8</strain>
    </source>
</reference>